<evidence type="ECO:0000259" key="3">
    <source>
        <dbReference type="PROSITE" id="PS50234"/>
    </source>
</evidence>
<proteinExistence type="predicted"/>
<feature type="compositionally biased region" description="Polar residues" evidence="1">
    <location>
        <begin position="1388"/>
        <end position="1402"/>
    </location>
</feature>
<dbReference type="Proteomes" id="UP000033411">
    <property type="component" value="Unassembled WGS sequence"/>
</dbReference>
<feature type="domain" description="VWFA" evidence="3">
    <location>
        <begin position="949"/>
        <end position="1118"/>
    </location>
</feature>
<dbReference type="SUPFAM" id="SSF53300">
    <property type="entry name" value="vWA-like"/>
    <property type="match status" value="1"/>
</dbReference>
<dbReference type="InterPro" id="IPR002035">
    <property type="entry name" value="VWF_A"/>
</dbReference>
<dbReference type="PATRIC" id="fig|1293439.3.peg.3099"/>
<dbReference type="PANTHER" id="PTHR37947">
    <property type="entry name" value="BLL2462 PROTEIN"/>
    <property type="match status" value="1"/>
</dbReference>
<evidence type="ECO:0000256" key="2">
    <source>
        <dbReference type="SAM" id="Phobius"/>
    </source>
</evidence>
<dbReference type="Pfam" id="PF13519">
    <property type="entry name" value="VWA_2"/>
    <property type="match status" value="1"/>
</dbReference>
<keyword evidence="2" id="KW-1133">Transmembrane helix</keyword>
<dbReference type="Gene3D" id="3.40.50.410">
    <property type="entry name" value="von Willebrand factor, type A domain"/>
    <property type="match status" value="1"/>
</dbReference>
<evidence type="ECO:0000313" key="4">
    <source>
        <dbReference type="EMBL" id="KKC35916.1"/>
    </source>
</evidence>
<name>A0A0F5Q5J5_9HYPH</name>
<dbReference type="InterPro" id="IPR036465">
    <property type="entry name" value="vWFA_dom_sf"/>
</dbReference>
<feature type="transmembrane region" description="Helical" evidence="2">
    <location>
        <begin position="568"/>
        <end position="591"/>
    </location>
</feature>
<dbReference type="CDD" id="cd00198">
    <property type="entry name" value="vWFA"/>
    <property type="match status" value="1"/>
</dbReference>
<dbReference type="SMART" id="SM00327">
    <property type="entry name" value="VWA"/>
    <property type="match status" value="1"/>
</dbReference>
<dbReference type="EMBL" id="LANJ01000044">
    <property type="protein sequence ID" value="KKC35916.1"/>
    <property type="molecule type" value="Genomic_DNA"/>
</dbReference>
<dbReference type="STRING" id="1293439.WH87_15225"/>
<evidence type="ECO:0000256" key="1">
    <source>
        <dbReference type="SAM" id="MobiDB-lite"/>
    </source>
</evidence>
<feature type="transmembrane region" description="Helical" evidence="2">
    <location>
        <begin position="1359"/>
        <end position="1376"/>
    </location>
</feature>
<sequence length="1411" mass="147381">MALAALCVLVLVFHIRRRRTVAVPSLVIWRKLNSGQLRRNRVLQWPKPSWALFLQLLAVLGITAALSQPLWTRGEAVDHWIFVLDRSGAMQADTDDGTVLDVAKRQIAERLETASAGGDFSLIAVGIDSVPIVAARPLGESGLAAAVASVSAEDAPADWSGVASVIQSLVHKGGHTQVVVYSDRAQTIDLSASAETIAQESVVPAIARPNTGLTAQLVAKPDTPNAWTLTGSVHFGAGIGGTQIIIGYAANAAEQPLEWSRRTIGNPLETNAPASDKTFSFPLDLPGPGIISVSLAEDANAHDNHAWFVAGAGPSPLDILYIGAGDQPMLAALKAIDGAAIYQAAGLPEDVGQFALVVADNAHLTRQAETNVLWIGDAGVGTTSLPSAGKASPTAADMAHPLMRTIAWTGLSASASFAITPSANSEVLLRAGTTPLIAAAQTDYGREVTLAFDPRQSNWPQQPSLPVFAANLVQWLGIAPQPVLRPSCLVGQACTLDARFAGGTITRTDVSGVTPTTLRSASFTPTSAGLYTLAHGVHRQVLAINPVAETATPALETNTATTDFPIPLWPVFIALVLVILIAEAILSGRGGERFLHLAALRSDNPLSTRRRVVAGLRLLSLGFATLALFDVAFPLHQSDAHRVGVIAPGGAEIAGADTTILAASPPTLGETTTAPTRSADLAASIQLAAATVPFGEPAQIVVSGAAQSDPSGMIALADSLATRQVTLDSLAPTPLDDLVSVTSLDAPMPVFGGDTFALVGFVHATRDTAATLRFTRDGEPLVEQQVALVAGDNRVETIIADVTQGSAAYALTVTATGDTIAANNTLTTIVDAKGAGQIAVIANDPERGAAFSAWLDSQGITSVALEPKAAPYRIEEWKAYDGAALLDVPAIALTTQQQEQLESAVAEQGLGLLILGGPNSFGPGGYLETPLERASPLSSRVPRDAPEATLVFVLDRSGSMQQPVGNGTRLDIAKQATLAAVRLLNRNSEVGVIVFDSEATAVLPLQRIDDPQVVATALSNVDPGGGTSVYPGLEAAYEMLRSTDTPARHIIVMTDGLSQPADFPGLLTEIRNAGITVSSVSIGKGAERTLIEQIARLGGGTFHATDDFAALPSILSQEAMLLSGSPIEQGTTQPLWAARDEAFLRGLPPQMPTIDGFVLTTAKPEASLSMVVPDTKGEPMPLLASWRYGAGQVLALTTEAVGPWSAQWQQLDSYPALWAQAIRQFLPPVDRSDVVVNIAQRGDSFVVEVNVQGTSLGTVPTLTVTGTDAVAQPITLRPLGANRYGAEVTPSVEGHYRFDATAGSVSNSKTLALGYSANLGQPVADVGLRQLVAATGGQFEAASVSPPPSVDRWTLHSVWPFWLAIALALFMLELAVRYTSLIKPRQLQPKSPSGRKASSSRPIVSEPAHAL</sequence>
<protein>
    <recommendedName>
        <fullName evidence="3">VWFA domain-containing protein</fullName>
    </recommendedName>
</protein>
<keyword evidence="2" id="KW-0812">Transmembrane</keyword>
<evidence type="ECO:0000313" key="5">
    <source>
        <dbReference type="Proteomes" id="UP000033411"/>
    </source>
</evidence>
<accession>A0A0F5Q5J5</accession>
<reference evidence="4 5" key="1">
    <citation type="submission" date="2015-03" db="EMBL/GenBank/DDBJ databases">
        <authorList>
            <person name="Lepp D."/>
            <person name="Hassan Y.I."/>
            <person name="Li X.-Z."/>
            <person name="Zhou T."/>
        </authorList>
    </citation>
    <scope>NUCLEOTIDE SEQUENCE [LARGE SCALE GENOMIC DNA]</scope>
    <source>
        <strain evidence="4 5">E84</strain>
    </source>
</reference>
<dbReference type="PROSITE" id="PS50234">
    <property type="entry name" value="VWFA"/>
    <property type="match status" value="1"/>
</dbReference>
<feature type="transmembrane region" description="Helical" evidence="2">
    <location>
        <begin position="612"/>
        <end position="633"/>
    </location>
</feature>
<gene>
    <name evidence="4" type="ORF">WH87_15225</name>
</gene>
<dbReference type="InterPro" id="IPR029062">
    <property type="entry name" value="Class_I_gatase-like"/>
</dbReference>
<keyword evidence="5" id="KW-1185">Reference proteome</keyword>
<keyword evidence="2" id="KW-0472">Membrane</keyword>
<dbReference type="PANTHER" id="PTHR37947:SF2">
    <property type="entry name" value="VON WILLEBRAND FACTOR TYPE A"/>
    <property type="match status" value="1"/>
</dbReference>
<dbReference type="SUPFAM" id="SSF52317">
    <property type="entry name" value="Class I glutamine amidotransferase-like"/>
    <property type="match status" value="1"/>
</dbReference>
<dbReference type="Gene3D" id="3.40.50.880">
    <property type="match status" value="2"/>
</dbReference>
<organism evidence="4 5">
    <name type="scientific">Devosia epidermidihirudinis</name>
    <dbReference type="NCBI Taxonomy" id="1293439"/>
    <lineage>
        <taxon>Bacteria</taxon>
        <taxon>Pseudomonadati</taxon>
        <taxon>Pseudomonadota</taxon>
        <taxon>Alphaproteobacteria</taxon>
        <taxon>Hyphomicrobiales</taxon>
        <taxon>Devosiaceae</taxon>
        <taxon>Devosia</taxon>
    </lineage>
</organism>
<feature type="region of interest" description="Disordered" evidence="1">
    <location>
        <begin position="1386"/>
        <end position="1411"/>
    </location>
</feature>
<comment type="caution">
    <text evidence="4">The sequence shown here is derived from an EMBL/GenBank/DDBJ whole genome shotgun (WGS) entry which is preliminary data.</text>
</comment>